<dbReference type="InterPro" id="IPR022742">
    <property type="entry name" value="Hydrolase_4"/>
</dbReference>
<evidence type="ECO:0000259" key="1">
    <source>
        <dbReference type="Pfam" id="PF12146"/>
    </source>
</evidence>
<dbReference type="SUPFAM" id="SSF53474">
    <property type="entry name" value="alpha/beta-Hydrolases"/>
    <property type="match status" value="1"/>
</dbReference>
<evidence type="ECO:0000313" key="2">
    <source>
        <dbReference type="EMBL" id="MFC0478152.1"/>
    </source>
</evidence>
<dbReference type="InterPro" id="IPR029058">
    <property type="entry name" value="AB_hydrolase_fold"/>
</dbReference>
<accession>A0ABV6KXT0</accession>
<dbReference type="EMBL" id="JBHLUU010000127">
    <property type="protein sequence ID" value="MFC0478152.1"/>
    <property type="molecule type" value="Genomic_DNA"/>
</dbReference>
<evidence type="ECO:0000313" key="3">
    <source>
        <dbReference type="Proteomes" id="UP001589738"/>
    </source>
</evidence>
<dbReference type="Gene3D" id="3.40.50.1820">
    <property type="entry name" value="alpha/beta hydrolase"/>
    <property type="match status" value="1"/>
</dbReference>
<sequence>MRETEVVIQSKVKLSGSLSLPDSDKEKSPAILIIPGTGKLNRDGKVNKKLDLNLYKQLAQFFTELGFITLRYDKRGVGKSEGDYNRTGFWDLVDDSQAAVQFLKMHAAVDADQVIVLGHSEGCMIGTALAAREPMSGLILLAGAVERLEEALKRQREIAAVDMRSAKGFIGFLLRLFKADKKIEPQAQAFMQKVMESKNDTMKVQFQTINAKWMREHFAYNVREDLAKVTCPVLAITGARDVQANPAVLENLASFVKGDSEYHIVENMGHSLKFQAQTSHMLTVKKDLITESSLPLHPELEMLLRNWVEKQLIESNNLTHIIS</sequence>
<organism evidence="2 3">
    <name type="scientific">Robertmurraya beringensis</name>
    <dbReference type="NCBI Taxonomy" id="641660"/>
    <lineage>
        <taxon>Bacteria</taxon>
        <taxon>Bacillati</taxon>
        <taxon>Bacillota</taxon>
        <taxon>Bacilli</taxon>
        <taxon>Bacillales</taxon>
        <taxon>Bacillaceae</taxon>
        <taxon>Robertmurraya</taxon>
    </lineage>
</organism>
<dbReference type="Proteomes" id="UP001589738">
    <property type="component" value="Unassembled WGS sequence"/>
</dbReference>
<dbReference type="RefSeq" id="WP_160546054.1">
    <property type="nucleotide sequence ID" value="NZ_JBHLUU010000127.1"/>
</dbReference>
<proteinExistence type="predicted"/>
<dbReference type="PANTHER" id="PTHR43265">
    <property type="entry name" value="ESTERASE ESTD"/>
    <property type="match status" value="1"/>
</dbReference>
<comment type="caution">
    <text evidence="2">The sequence shown here is derived from an EMBL/GenBank/DDBJ whole genome shotgun (WGS) entry which is preliminary data.</text>
</comment>
<gene>
    <name evidence="2" type="ORF">ACFFHF_23465</name>
</gene>
<feature type="domain" description="Serine aminopeptidase S33" evidence="1">
    <location>
        <begin position="53"/>
        <end position="272"/>
    </location>
</feature>
<keyword evidence="2" id="KW-0378">Hydrolase</keyword>
<name>A0ABV6KXT0_9BACI</name>
<dbReference type="Pfam" id="PF12146">
    <property type="entry name" value="Hydrolase_4"/>
    <property type="match status" value="1"/>
</dbReference>
<dbReference type="PANTHER" id="PTHR43265:SF1">
    <property type="entry name" value="ESTERASE ESTD"/>
    <property type="match status" value="1"/>
</dbReference>
<dbReference type="InterPro" id="IPR053145">
    <property type="entry name" value="AB_hydrolase_Est10"/>
</dbReference>
<dbReference type="GO" id="GO:0016787">
    <property type="term" value="F:hydrolase activity"/>
    <property type="evidence" value="ECO:0007669"/>
    <property type="project" value="UniProtKB-KW"/>
</dbReference>
<keyword evidence="3" id="KW-1185">Reference proteome</keyword>
<reference evidence="2 3" key="1">
    <citation type="submission" date="2024-09" db="EMBL/GenBank/DDBJ databases">
        <authorList>
            <person name="Sun Q."/>
            <person name="Mori K."/>
        </authorList>
    </citation>
    <scope>NUCLEOTIDE SEQUENCE [LARGE SCALE GENOMIC DNA]</scope>
    <source>
        <strain evidence="2 3">CGMCC 1.9126</strain>
    </source>
</reference>
<protein>
    <submittedName>
        <fullName evidence="2">Alpha/beta hydrolase</fullName>
    </submittedName>
</protein>